<dbReference type="AlphaFoldDB" id="A0A2W1JLE5"/>
<feature type="domain" description="Transcription factor zinc-finger" evidence="1">
    <location>
        <begin position="42"/>
        <end position="83"/>
    </location>
</feature>
<feature type="domain" description="Transcription factor zinc-finger" evidence="1">
    <location>
        <begin position="106"/>
        <end position="147"/>
    </location>
</feature>
<protein>
    <recommendedName>
        <fullName evidence="1">Transcription factor zinc-finger domain-containing protein</fullName>
    </recommendedName>
</protein>
<proteinExistence type="predicted"/>
<evidence type="ECO:0000259" key="1">
    <source>
        <dbReference type="Pfam" id="PF13453"/>
    </source>
</evidence>
<comment type="caution">
    <text evidence="2">The sequence shown here is derived from an EMBL/GenBank/DDBJ whole genome shotgun (WGS) entry which is preliminary data.</text>
</comment>
<evidence type="ECO:0000313" key="2">
    <source>
        <dbReference type="EMBL" id="PZD72265.1"/>
    </source>
</evidence>
<sequence length="215" mass="24268">MPLFSTRPIDAKKIRFRVTSNILSGNHRSKPLSHTHPLSMKNCPACQSVTLESTNLEAHLSASQCSSCDGHWVAADDYHAWLENGPQAAAATAAVAVEDSTHAVFCPHCSQLMRKTNVGHDLNFYLDQCPCCHGVWFDQHEWDNLKSKDLHTQVHQMSSAAWQQKARQYSLRSTVRQVYASKFSSTDYSEAERIKNWLERHPQKQDLLSFFAAPA</sequence>
<organism evidence="2 3">
    <name type="scientific">Acaryochloris thomasi RCC1774</name>
    <dbReference type="NCBI Taxonomy" id="1764569"/>
    <lineage>
        <taxon>Bacteria</taxon>
        <taxon>Bacillati</taxon>
        <taxon>Cyanobacteriota</taxon>
        <taxon>Cyanophyceae</taxon>
        <taxon>Acaryochloridales</taxon>
        <taxon>Acaryochloridaceae</taxon>
        <taxon>Acaryochloris</taxon>
        <taxon>Acaryochloris thomasi</taxon>
    </lineage>
</organism>
<dbReference type="EMBL" id="PQWO01000011">
    <property type="protein sequence ID" value="PZD72265.1"/>
    <property type="molecule type" value="Genomic_DNA"/>
</dbReference>
<reference evidence="2 3" key="1">
    <citation type="journal article" date="2018" name="Sci. Rep.">
        <title>A novel species of the marine cyanobacterium Acaryochloris with a unique pigment content and lifestyle.</title>
        <authorList>
            <person name="Partensky F."/>
            <person name="Six C."/>
            <person name="Ratin M."/>
            <person name="Garczarek L."/>
            <person name="Vaulot D."/>
            <person name="Probert I."/>
            <person name="Calteau A."/>
            <person name="Gourvil P."/>
            <person name="Marie D."/>
            <person name="Grebert T."/>
            <person name="Bouchier C."/>
            <person name="Le Panse S."/>
            <person name="Gachenot M."/>
            <person name="Rodriguez F."/>
            <person name="Garrido J.L."/>
        </authorList>
    </citation>
    <scope>NUCLEOTIDE SEQUENCE [LARGE SCALE GENOMIC DNA]</scope>
    <source>
        <strain evidence="2 3">RCC1774</strain>
    </source>
</reference>
<dbReference type="Pfam" id="PF13453">
    <property type="entry name" value="Zn_ribbon_TFIIB"/>
    <property type="match status" value="2"/>
</dbReference>
<gene>
    <name evidence="2" type="ORF">C1752_03852</name>
</gene>
<evidence type="ECO:0000313" key="3">
    <source>
        <dbReference type="Proteomes" id="UP000248857"/>
    </source>
</evidence>
<dbReference type="Proteomes" id="UP000248857">
    <property type="component" value="Unassembled WGS sequence"/>
</dbReference>
<dbReference type="InterPro" id="IPR027392">
    <property type="entry name" value="TF_Znf"/>
</dbReference>
<accession>A0A2W1JLE5</accession>
<keyword evidence="3" id="KW-1185">Reference proteome</keyword>
<name>A0A2W1JLE5_9CYAN</name>